<dbReference type="SUPFAM" id="SSF55811">
    <property type="entry name" value="Nudix"/>
    <property type="match status" value="1"/>
</dbReference>
<dbReference type="InterPro" id="IPR020476">
    <property type="entry name" value="Nudix_hydrolase"/>
</dbReference>
<dbReference type="InterPro" id="IPR000086">
    <property type="entry name" value="NUDIX_hydrolase_dom"/>
</dbReference>
<protein>
    <submittedName>
        <fullName evidence="6">8-oxo-dGTP diphosphatase</fullName>
    </submittedName>
</protein>
<evidence type="ECO:0000313" key="7">
    <source>
        <dbReference type="Proteomes" id="UP000182894"/>
    </source>
</evidence>
<dbReference type="Proteomes" id="UP000182894">
    <property type="component" value="Unassembled WGS sequence"/>
</dbReference>
<keyword evidence="2 4" id="KW-0378">Hydrolase</keyword>
<keyword evidence="3" id="KW-0460">Magnesium</keyword>
<reference evidence="7" key="1">
    <citation type="submission" date="2016-10" db="EMBL/GenBank/DDBJ databases">
        <authorList>
            <person name="Varghese N."/>
            <person name="Submissions S."/>
        </authorList>
    </citation>
    <scope>NUCLEOTIDE SEQUENCE [LARGE SCALE GENOMIC DNA]</scope>
    <source>
        <strain evidence="7">ATCC 700689</strain>
    </source>
</reference>
<dbReference type="InterPro" id="IPR020084">
    <property type="entry name" value="NUDIX_hydrolase_CS"/>
</dbReference>
<dbReference type="PROSITE" id="PS00893">
    <property type="entry name" value="NUDIX_BOX"/>
    <property type="match status" value="1"/>
</dbReference>
<dbReference type="PROSITE" id="PS51462">
    <property type="entry name" value="NUDIX"/>
    <property type="match status" value="1"/>
</dbReference>
<sequence length="133" mass="15587">MVATQASTAKHKGLKRRATVIYRRDGEILFVRKRRSKWNLPGGRVERGETPLQAAKREMAEETGLSFDRLAYVSQYRQDNVVHFLFEARRTSSKKPRPLNEIDDCRWISRKDMGKRNVREPIRDLLKRCASDL</sequence>
<evidence type="ECO:0000313" key="6">
    <source>
        <dbReference type="EMBL" id="SDH91229.1"/>
    </source>
</evidence>
<name>A0A1G8GA31_9PSED</name>
<dbReference type="PANTHER" id="PTHR43046">
    <property type="entry name" value="GDP-MANNOSE MANNOSYL HYDROLASE"/>
    <property type="match status" value="1"/>
</dbReference>
<dbReference type="PRINTS" id="PR00502">
    <property type="entry name" value="NUDIXFAMILY"/>
</dbReference>
<dbReference type="AlphaFoldDB" id="A0A1G8GA31"/>
<dbReference type="CDD" id="cd04667">
    <property type="entry name" value="NUDIX_Hydrolase"/>
    <property type="match status" value="1"/>
</dbReference>
<accession>A0A1G8GA31</accession>
<gene>
    <name evidence="6" type="ORF">SAMN05216605_10964</name>
</gene>
<evidence type="ECO:0000256" key="3">
    <source>
        <dbReference type="ARBA" id="ARBA00022842"/>
    </source>
</evidence>
<evidence type="ECO:0000256" key="4">
    <source>
        <dbReference type="RuleBase" id="RU003476"/>
    </source>
</evidence>
<dbReference type="Gene3D" id="3.90.79.10">
    <property type="entry name" value="Nucleoside Triphosphate Pyrophosphohydrolase"/>
    <property type="match status" value="1"/>
</dbReference>
<evidence type="ECO:0000256" key="1">
    <source>
        <dbReference type="ARBA" id="ARBA00001946"/>
    </source>
</evidence>
<dbReference type="GO" id="GO:0016787">
    <property type="term" value="F:hydrolase activity"/>
    <property type="evidence" value="ECO:0007669"/>
    <property type="project" value="UniProtKB-KW"/>
</dbReference>
<dbReference type="InterPro" id="IPR015797">
    <property type="entry name" value="NUDIX_hydrolase-like_dom_sf"/>
</dbReference>
<organism evidence="6 7">
    <name type="scientific">Pseudomonas abietaniphila</name>
    <dbReference type="NCBI Taxonomy" id="89065"/>
    <lineage>
        <taxon>Bacteria</taxon>
        <taxon>Pseudomonadati</taxon>
        <taxon>Pseudomonadota</taxon>
        <taxon>Gammaproteobacteria</taxon>
        <taxon>Pseudomonadales</taxon>
        <taxon>Pseudomonadaceae</taxon>
        <taxon>Pseudomonas</taxon>
    </lineage>
</organism>
<dbReference type="PANTHER" id="PTHR43046:SF12">
    <property type="entry name" value="GDP-MANNOSE MANNOSYL HYDROLASE"/>
    <property type="match status" value="1"/>
</dbReference>
<comment type="similarity">
    <text evidence="4">Belongs to the Nudix hydrolase family.</text>
</comment>
<dbReference type="EMBL" id="FNCO01000009">
    <property type="protein sequence ID" value="SDH91229.1"/>
    <property type="molecule type" value="Genomic_DNA"/>
</dbReference>
<dbReference type="STRING" id="89065.SAMN05216605_10964"/>
<dbReference type="Pfam" id="PF00293">
    <property type="entry name" value="NUDIX"/>
    <property type="match status" value="1"/>
</dbReference>
<proteinExistence type="inferred from homology"/>
<evidence type="ECO:0000259" key="5">
    <source>
        <dbReference type="PROSITE" id="PS51462"/>
    </source>
</evidence>
<dbReference type="OrthoDB" id="9791228at2"/>
<dbReference type="RefSeq" id="WP_074754080.1">
    <property type="nucleotide sequence ID" value="NZ_FNCO01000009.1"/>
</dbReference>
<keyword evidence="7" id="KW-1185">Reference proteome</keyword>
<evidence type="ECO:0000256" key="2">
    <source>
        <dbReference type="ARBA" id="ARBA00022801"/>
    </source>
</evidence>
<feature type="domain" description="Nudix hydrolase" evidence="5">
    <location>
        <begin position="13"/>
        <end position="131"/>
    </location>
</feature>
<comment type="cofactor">
    <cofactor evidence="1">
        <name>Mg(2+)</name>
        <dbReference type="ChEBI" id="CHEBI:18420"/>
    </cofactor>
</comment>